<reference evidence="1 2" key="1">
    <citation type="submission" date="2017-02" db="EMBL/GenBank/DDBJ databases">
        <authorList>
            <person name="Peterson S.W."/>
        </authorList>
    </citation>
    <scope>NUCLEOTIDE SEQUENCE [LARGE SCALE GENOMIC DNA]</scope>
    <source>
        <strain evidence="1 2">P15</strain>
    </source>
</reference>
<dbReference type="STRING" id="428993.SAMN06296058_1259"/>
<dbReference type="AlphaFoldDB" id="A0A1T5K0U6"/>
<keyword evidence="2" id="KW-1185">Reference proteome</keyword>
<dbReference type="EMBL" id="FUZV01000001">
    <property type="protein sequence ID" value="SKC57271.1"/>
    <property type="molecule type" value="Genomic_DNA"/>
</dbReference>
<evidence type="ECO:0000313" key="2">
    <source>
        <dbReference type="Proteomes" id="UP000190341"/>
    </source>
</evidence>
<dbReference type="Proteomes" id="UP000190341">
    <property type="component" value="Unassembled WGS sequence"/>
</dbReference>
<organism evidence="1 2">
    <name type="scientific">Pseudoxanthomonas indica</name>
    <dbReference type="NCBI Taxonomy" id="428993"/>
    <lineage>
        <taxon>Bacteria</taxon>
        <taxon>Pseudomonadati</taxon>
        <taxon>Pseudomonadota</taxon>
        <taxon>Gammaproteobacteria</taxon>
        <taxon>Lysobacterales</taxon>
        <taxon>Lysobacteraceae</taxon>
        <taxon>Pseudoxanthomonas</taxon>
    </lineage>
</organism>
<proteinExistence type="predicted"/>
<sequence>MSFATDQVALLKSAYTRVLEGQSVRLGERVLTLADASWISSELDKWLRKASNEAVAAAGGTPGVVIADFSGRSGGCEGQGWIE</sequence>
<gene>
    <name evidence="1" type="ORF">SAMN06296058_1259</name>
</gene>
<evidence type="ECO:0000313" key="1">
    <source>
        <dbReference type="EMBL" id="SKC57271.1"/>
    </source>
</evidence>
<name>A0A1T5K0U6_9GAMM</name>
<accession>A0A1T5K0U6</accession>
<protein>
    <submittedName>
        <fullName evidence="1">Uncharacterized protein</fullName>
    </submittedName>
</protein>
<dbReference type="OrthoDB" id="6053012at2"/>